<dbReference type="PANTHER" id="PTHR33495">
    <property type="entry name" value="ANTI-SIGMA FACTOR ANTAGONIST TM_1081-RELATED-RELATED"/>
    <property type="match status" value="1"/>
</dbReference>
<comment type="caution">
    <text evidence="4">The sequence shown here is derived from an EMBL/GenBank/DDBJ whole genome shotgun (WGS) entry which is preliminary data.</text>
</comment>
<dbReference type="NCBIfam" id="TIGR00377">
    <property type="entry name" value="ant_ant_sig"/>
    <property type="match status" value="1"/>
</dbReference>
<dbReference type="CDD" id="cd07043">
    <property type="entry name" value="STAS_anti-anti-sigma_factors"/>
    <property type="match status" value="1"/>
</dbReference>
<dbReference type="PANTHER" id="PTHR33495:SF2">
    <property type="entry name" value="ANTI-SIGMA FACTOR ANTAGONIST TM_1081-RELATED"/>
    <property type="match status" value="1"/>
</dbReference>
<gene>
    <name evidence="4" type="ORF">ABZ921_37600</name>
</gene>
<comment type="similarity">
    <text evidence="1 2">Belongs to the anti-sigma-factor antagonist family.</text>
</comment>
<keyword evidence="5" id="KW-1185">Reference proteome</keyword>
<dbReference type="Gene3D" id="3.30.750.24">
    <property type="entry name" value="STAS domain"/>
    <property type="match status" value="1"/>
</dbReference>
<evidence type="ECO:0000313" key="4">
    <source>
        <dbReference type="EMBL" id="MEU6826362.1"/>
    </source>
</evidence>
<protein>
    <recommendedName>
        <fullName evidence="2">Anti-sigma factor antagonist</fullName>
    </recommendedName>
</protein>
<dbReference type="InterPro" id="IPR002645">
    <property type="entry name" value="STAS_dom"/>
</dbReference>
<dbReference type="RefSeq" id="WP_359357493.1">
    <property type="nucleotide sequence ID" value="NZ_JBEYXV010000026.1"/>
</dbReference>
<sequence>MNHGVPPPAGHLRSYRAHGRTVIEFHGEIDIAAALTILPVLDAATAPHETLIVIDLTPVTFFDCSGLALLCRARGRLEAQRGELLLVCPQPLILRMLRILGLTARFHPAPTLPDALHDGRPARELS</sequence>
<dbReference type="Proteomes" id="UP001551176">
    <property type="component" value="Unassembled WGS sequence"/>
</dbReference>
<reference evidence="4 5" key="1">
    <citation type="submission" date="2024-06" db="EMBL/GenBank/DDBJ databases">
        <title>The Natural Products Discovery Center: Release of the First 8490 Sequenced Strains for Exploring Actinobacteria Biosynthetic Diversity.</title>
        <authorList>
            <person name="Kalkreuter E."/>
            <person name="Kautsar S.A."/>
            <person name="Yang D."/>
            <person name="Bader C.D."/>
            <person name="Teijaro C.N."/>
            <person name="Fluegel L."/>
            <person name="Davis C.M."/>
            <person name="Simpson J.R."/>
            <person name="Lauterbach L."/>
            <person name="Steele A.D."/>
            <person name="Gui C."/>
            <person name="Meng S."/>
            <person name="Li G."/>
            <person name="Viehrig K."/>
            <person name="Ye F."/>
            <person name="Su P."/>
            <person name="Kiefer A.F."/>
            <person name="Nichols A."/>
            <person name="Cepeda A.J."/>
            <person name="Yan W."/>
            <person name="Fan B."/>
            <person name="Jiang Y."/>
            <person name="Adhikari A."/>
            <person name="Zheng C.-J."/>
            <person name="Schuster L."/>
            <person name="Cowan T.M."/>
            <person name="Smanski M.J."/>
            <person name="Chevrette M.G."/>
            <person name="De Carvalho L.P.S."/>
            <person name="Shen B."/>
        </authorList>
    </citation>
    <scope>NUCLEOTIDE SEQUENCE [LARGE SCALE GENOMIC DNA]</scope>
    <source>
        <strain evidence="4 5">NPDC046838</strain>
    </source>
</reference>
<dbReference type="SUPFAM" id="SSF52091">
    <property type="entry name" value="SpoIIaa-like"/>
    <property type="match status" value="1"/>
</dbReference>
<evidence type="ECO:0000313" key="5">
    <source>
        <dbReference type="Proteomes" id="UP001551176"/>
    </source>
</evidence>
<proteinExistence type="inferred from homology"/>
<dbReference type="PROSITE" id="PS50801">
    <property type="entry name" value="STAS"/>
    <property type="match status" value="1"/>
</dbReference>
<evidence type="ECO:0000259" key="3">
    <source>
        <dbReference type="PROSITE" id="PS50801"/>
    </source>
</evidence>
<evidence type="ECO:0000256" key="2">
    <source>
        <dbReference type="RuleBase" id="RU003749"/>
    </source>
</evidence>
<feature type="domain" description="STAS" evidence="3">
    <location>
        <begin position="10"/>
        <end position="119"/>
    </location>
</feature>
<dbReference type="EMBL" id="JBEYXV010000026">
    <property type="protein sequence ID" value="MEU6826362.1"/>
    <property type="molecule type" value="Genomic_DNA"/>
</dbReference>
<organism evidence="4 5">
    <name type="scientific">Streptomyces atriruber</name>
    <dbReference type="NCBI Taxonomy" id="545121"/>
    <lineage>
        <taxon>Bacteria</taxon>
        <taxon>Bacillati</taxon>
        <taxon>Actinomycetota</taxon>
        <taxon>Actinomycetes</taxon>
        <taxon>Kitasatosporales</taxon>
        <taxon>Streptomycetaceae</taxon>
        <taxon>Streptomyces</taxon>
    </lineage>
</organism>
<dbReference type="InterPro" id="IPR003658">
    <property type="entry name" value="Anti-sigma_ant"/>
</dbReference>
<dbReference type="Pfam" id="PF01740">
    <property type="entry name" value="STAS"/>
    <property type="match status" value="1"/>
</dbReference>
<accession>A0ABV3BZC1</accession>
<name>A0ABV3BZC1_9ACTN</name>
<dbReference type="InterPro" id="IPR036513">
    <property type="entry name" value="STAS_dom_sf"/>
</dbReference>
<evidence type="ECO:0000256" key="1">
    <source>
        <dbReference type="ARBA" id="ARBA00009013"/>
    </source>
</evidence>